<dbReference type="Pfam" id="PF00300">
    <property type="entry name" value="His_Phos_1"/>
    <property type="match status" value="1"/>
</dbReference>
<organism evidence="2 3">
    <name type="scientific">Pseudomonas veronii</name>
    <dbReference type="NCBI Taxonomy" id="76761"/>
    <lineage>
        <taxon>Bacteria</taxon>
        <taxon>Pseudomonadati</taxon>
        <taxon>Pseudomonadota</taxon>
        <taxon>Gammaproteobacteria</taxon>
        <taxon>Pseudomonadales</taxon>
        <taxon>Pseudomonadaceae</taxon>
        <taxon>Pseudomonas</taxon>
    </lineage>
</organism>
<dbReference type="AlphaFoldDB" id="A0A7Y0ZUX4"/>
<dbReference type="InterPro" id="IPR029033">
    <property type="entry name" value="His_PPase_superfam"/>
</dbReference>
<dbReference type="Gene3D" id="3.40.50.1240">
    <property type="entry name" value="Phosphoglycerate mutase-like"/>
    <property type="match status" value="1"/>
</dbReference>
<gene>
    <name evidence="2" type="ORF">HBO43_17505</name>
</gene>
<sequence>MASIQMGDATAGKVNNRTVRLSRKNIAFGLAAIAALTAATWYFLAPRVPDLGDGNNFVQSGLNGQWMEGNVIVMVRHAERCDRSSNPCFGPPNGITVNGQQQALAVAKGLQKLGLDNATLISSPKTRTQQTADLIAGNTATSQKWVGECDAGFRNAAMAYKKPKENLVLITHSGCIDHFERTMRVPAGQRSSDYAEAFFIAADGANAPRILGSLGFTQWKTVMGESSK</sequence>
<keyword evidence="1" id="KW-0472">Membrane</keyword>
<keyword evidence="1" id="KW-1133">Transmembrane helix</keyword>
<proteinExistence type="predicted"/>
<evidence type="ECO:0000313" key="3">
    <source>
        <dbReference type="Proteomes" id="UP000552560"/>
    </source>
</evidence>
<evidence type="ECO:0000313" key="2">
    <source>
        <dbReference type="EMBL" id="NMX98404.1"/>
    </source>
</evidence>
<comment type="caution">
    <text evidence="2">The sequence shown here is derived from an EMBL/GenBank/DDBJ whole genome shotgun (WGS) entry which is preliminary data.</text>
</comment>
<dbReference type="InterPro" id="IPR013078">
    <property type="entry name" value="His_Pase_superF_clade-1"/>
</dbReference>
<dbReference type="SMART" id="SM00855">
    <property type="entry name" value="PGAM"/>
    <property type="match status" value="1"/>
</dbReference>
<keyword evidence="1" id="KW-0812">Transmembrane</keyword>
<feature type="transmembrane region" description="Helical" evidence="1">
    <location>
        <begin position="26"/>
        <end position="44"/>
    </location>
</feature>
<accession>A0A7Y0ZUX4</accession>
<dbReference type="EMBL" id="JAAQWE010000016">
    <property type="protein sequence ID" value="NMX98404.1"/>
    <property type="molecule type" value="Genomic_DNA"/>
</dbReference>
<protein>
    <submittedName>
        <fullName evidence="2">Histidine phosphatase family protein</fullName>
    </submittedName>
</protein>
<dbReference type="SUPFAM" id="SSF53254">
    <property type="entry name" value="Phosphoglycerate mutase-like"/>
    <property type="match status" value="1"/>
</dbReference>
<reference evidence="2 3" key="1">
    <citation type="journal article" date="2020" name="Front. Microbiol.">
        <title>Genetic Organization of the aprX-lipA2 Operon Affects the Proteolytic Potential of Pseudomonas Species in Milk.</title>
        <authorList>
            <person name="Maier C."/>
            <person name="Huptas C."/>
            <person name="von Neubeck M."/>
            <person name="Scherer S."/>
            <person name="Wenning M."/>
            <person name="Lucking G."/>
        </authorList>
    </citation>
    <scope>NUCLEOTIDE SEQUENCE [LARGE SCALE GENOMIC DNA]</scope>
    <source>
        <strain evidence="2 3">WS 4671</strain>
    </source>
</reference>
<name>A0A7Y0ZUX4_PSEVE</name>
<evidence type="ECO:0000256" key="1">
    <source>
        <dbReference type="SAM" id="Phobius"/>
    </source>
</evidence>
<dbReference type="OrthoDB" id="6195868at2"/>
<dbReference type="RefSeq" id="WP_057005896.1">
    <property type="nucleotide sequence ID" value="NZ_CP149793.1"/>
</dbReference>
<dbReference type="CDD" id="cd07040">
    <property type="entry name" value="HP"/>
    <property type="match status" value="1"/>
</dbReference>
<dbReference type="Proteomes" id="UP000552560">
    <property type="component" value="Unassembled WGS sequence"/>
</dbReference>